<comment type="subunit">
    <text evidence="3">Component of the ER membrane protein complex (EMC).</text>
</comment>
<keyword evidence="6" id="KW-0256">Endoplasmic reticulum</keyword>
<organism evidence="10 11">
    <name type="scientific">Paragonimus heterotremus</name>
    <dbReference type="NCBI Taxonomy" id="100268"/>
    <lineage>
        <taxon>Eukaryota</taxon>
        <taxon>Metazoa</taxon>
        <taxon>Spiralia</taxon>
        <taxon>Lophotrochozoa</taxon>
        <taxon>Platyhelminthes</taxon>
        <taxon>Trematoda</taxon>
        <taxon>Digenea</taxon>
        <taxon>Plagiorchiida</taxon>
        <taxon>Troglotremata</taxon>
        <taxon>Troglotrematidae</taxon>
        <taxon>Paragonimus</taxon>
    </lineage>
</organism>
<protein>
    <recommendedName>
        <fullName evidence="4">ER membrane protein complex subunit 4</fullName>
    </recommendedName>
    <alternativeName>
        <fullName evidence="9">Transmembrane protein 85</fullName>
    </alternativeName>
</protein>
<accession>A0A8J4SMA2</accession>
<evidence type="ECO:0000256" key="7">
    <source>
        <dbReference type="ARBA" id="ARBA00022989"/>
    </source>
</evidence>
<gene>
    <name evidence="10" type="ORF">PHET_05018</name>
</gene>
<sequence>MDGPLISSVRELELDGIFSRKWALDFSVKAKTYTANQQSLVDLHPPGYVDRSFPLEHCPRTLTASSHEFVYHVDFWKFNLHFPAHSTFSMIEGSQAPLQCLVYVLGNVVMIALAMYKCHSMGLLPTYASDWLAFVDQPLSAELSAGGPVI</sequence>
<evidence type="ECO:0000256" key="8">
    <source>
        <dbReference type="ARBA" id="ARBA00023136"/>
    </source>
</evidence>
<dbReference type="OrthoDB" id="369569at2759"/>
<dbReference type="EMBL" id="LUCH01002256">
    <property type="protein sequence ID" value="KAF5401763.1"/>
    <property type="molecule type" value="Genomic_DNA"/>
</dbReference>
<evidence type="ECO:0000313" key="11">
    <source>
        <dbReference type="Proteomes" id="UP000748531"/>
    </source>
</evidence>
<evidence type="ECO:0000256" key="1">
    <source>
        <dbReference type="ARBA" id="ARBA00004477"/>
    </source>
</evidence>
<dbReference type="AlphaFoldDB" id="A0A8J4SMA2"/>
<reference evidence="10" key="1">
    <citation type="submission" date="2019-05" db="EMBL/GenBank/DDBJ databases">
        <title>Annotation for the trematode Paragonimus heterotremus.</title>
        <authorList>
            <person name="Choi Y.-J."/>
        </authorList>
    </citation>
    <scope>NUCLEOTIDE SEQUENCE</scope>
    <source>
        <strain evidence="10">LC</strain>
    </source>
</reference>
<evidence type="ECO:0000256" key="2">
    <source>
        <dbReference type="ARBA" id="ARBA00007715"/>
    </source>
</evidence>
<evidence type="ECO:0000256" key="9">
    <source>
        <dbReference type="ARBA" id="ARBA00031143"/>
    </source>
</evidence>
<name>A0A8J4SMA2_9TREM</name>
<evidence type="ECO:0000256" key="3">
    <source>
        <dbReference type="ARBA" id="ARBA00011276"/>
    </source>
</evidence>
<dbReference type="InterPro" id="IPR009445">
    <property type="entry name" value="TMEM85/Emc4"/>
</dbReference>
<keyword evidence="5" id="KW-0812">Transmembrane</keyword>
<comment type="caution">
    <text evidence="10">The sequence shown here is derived from an EMBL/GenBank/DDBJ whole genome shotgun (WGS) entry which is preliminary data.</text>
</comment>
<keyword evidence="11" id="KW-1185">Reference proteome</keyword>
<dbReference type="GO" id="GO:0005789">
    <property type="term" value="C:endoplasmic reticulum membrane"/>
    <property type="evidence" value="ECO:0007669"/>
    <property type="project" value="UniProtKB-SubCell"/>
</dbReference>
<evidence type="ECO:0000256" key="5">
    <source>
        <dbReference type="ARBA" id="ARBA00022692"/>
    </source>
</evidence>
<dbReference type="Pfam" id="PF06417">
    <property type="entry name" value="EMC4"/>
    <property type="match status" value="1"/>
</dbReference>
<dbReference type="PANTHER" id="PTHR19315">
    <property type="entry name" value="ER MEMBRANE PROTEIN COMPLEX SUBUNIT 4"/>
    <property type="match status" value="1"/>
</dbReference>
<dbReference type="Proteomes" id="UP000748531">
    <property type="component" value="Unassembled WGS sequence"/>
</dbReference>
<proteinExistence type="inferred from homology"/>
<evidence type="ECO:0000256" key="6">
    <source>
        <dbReference type="ARBA" id="ARBA00022824"/>
    </source>
</evidence>
<keyword evidence="8" id="KW-0472">Membrane</keyword>
<keyword evidence="7" id="KW-1133">Transmembrane helix</keyword>
<evidence type="ECO:0000256" key="4">
    <source>
        <dbReference type="ARBA" id="ARBA00020820"/>
    </source>
</evidence>
<comment type="similarity">
    <text evidence="2">Belongs to the EMC4 family.</text>
</comment>
<comment type="subcellular location">
    <subcellularLocation>
        <location evidence="1">Endoplasmic reticulum membrane</location>
        <topology evidence="1">Multi-pass membrane protein</topology>
    </subcellularLocation>
</comment>
<evidence type="ECO:0000313" key="10">
    <source>
        <dbReference type="EMBL" id="KAF5401763.1"/>
    </source>
</evidence>